<feature type="transmembrane region" description="Helical" evidence="8">
    <location>
        <begin position="225"/>
        <end position="244"/>
    </location>
</feature>
<dbReference type="RefSeq" id="WP_065540949.1">
    <property type="nucleotide sequence ID" value="NZ_CP015405.2"/>
</dbReference>
<dbReference type="Proteomes" id="UP000092574">
    <property type="component" value="Chromosome"/>
</dbReference>
<keyword evidence="3" id="KW-0328">Glycosyltransferase</keyword>
<dbReference type="PANTHER" id="PTHR33908">
    <property type="entry name" value="MANNOSYLTRANSFERASE YKCB-RELATED"/>
    <property type="match status" value="1"/>
</dbReference>
<dbReference type="KEGG" id="byl:A4V09_02455"/>
<dbReference type="OrthoDB" id="6052932at2"/>
<keyword evidence="4" id="KW-0808">Transferase</keyword>
<dbReference type="GO" id="GO:0005886">
    <property type="term" value="C:plasma membrane"/>
    <property type="evidence" value="ECO:0007669"/>
    <property type="project" value="UniProtKB-SubCell"/>
</dbReference>
<reference evidence="9" key="1">
    <citation type="submission" date="2017-04" db="EMBL/GenBank/DDBJ databases">
        <title>Complete Genome Sequences of Twelve Strains of a Stable Defined Moderately Diverse Mouse Microbiota 2 (sDMDMm2).</title>
        <authorList>
            <person name="Uchimura Y."/>
            <person name="Wyss M."/>
            <person name="Brugiroux S."/>
            <person name="Limenitakis J.P."/>
            <person name="Stecher B."/>
            <person name="McCoy K.D."/>
            <person name="Macpherson A.J."/>
        </authorList>
    </citation>
    <scope>NUCLEOTIDE SEQUENCE</scope>
    <source>
        <strain evidence="9">YL58</strain>
    </source>
</reference>
<feature type="transmembrane region" description="Helical" evidence="8">
    <location>
        <begin position="182"/>
        <end position="213"/>
    </location>
</feature>
<feature type="transmembrane region" description="Helical" evidence="8">
    <location>
        <begin position="7"/>
        <end position="27"/>
    </location>
</feature>
<proteinExistence type="predicted"/>
<dbReference type="GO" id="GO:0009103">
    <property type="term" value="P:lipopolysaccharide biosynthetic process"/>
    <property type="evidence" value="ECO:0007669"/>
    <property type="project" value="UniProtKB-ARBA"/>
</dbReference>
<feature type="transmembrane region" description="Helical" evidence="8">
    <location>
        <begin position="129"/>
        <end position="148"/>
    </location>
</feature>
<evidence type="ECO:0000256" key="2">
    <source>
        <dbReference type="ARBA" id="ARBA00022475"/>
    </source>
</evidence>
<feature type="transmembrane region" description="Helical" evidence="8">
    <location>
        <begin position="414"/>
        <end position="434"/>
    </location>
</feature>
<protein>
    <submittedName>
        <fullName evidence="9">Uncharacterized protein</fullName>
    </submittedName>
</protein>
<evidence type="ECO:0000256" key="3">
    <source>
        <dbReference type="ARBA" id="ARBA00022676"/>
    </source>
</evidence>
<keyword evidence="2" id="KW-1003">Cell membrane</keyword>
<evidence type="ECO:0000256" key="8">
    <source>
        <dbReference type="SAM" id="Phobius"/>
    </source>
</evidence>
<gene>
    <name evidence="9" type="ORF">A4V09_02455</name>
</gene>
<dbReference type="EMBL" id="CP015405">
    <property type="protein sequence ID" value="ANU74721.1"/>
    <property type="molecule type" value="Genomic_DNA"/>
</dbReference>
<dbReference type="InterPro" id="IPR050297">
    <property type="entry name" value="LipidA_mod_glycosyltrf_83"/>
</dbReference>
<evidence type="ECO:0000256" key="7">
    <source>
        <dbReference type="ARBA" id="ARBA00023136"/>
    </source>
</evidence>
<feature type="transmembrane region" description="Helical" evidence="8">
    <location>
        <begin position="446"/>
        <end position="466"/>
    </location>
</feature>
<evidence type="ECO:0000256" key="4">
    <source>
        <dbReference type="ARBA" id="ARBA00022679"/>
    </source>
</evidence>
<dbReference type="GO" id="GO:0016763">
    <property type="term" value="F:pentosyltransferase activity"/>
    <property type="evidence" value="ECO:0007669"/>
    <property type="project" value="TreeGrafter"/>
</dbReference>
<feature type="transmembrane region" description="Helical" evidence="8">
    <location>
        <begin position="300"/>
        <end position="321"/>
    </location>
</feature>
<keyword evidence="7 8" id="KW-0472">Membrane</keyword>
<keyword evidence="10" id="KW-1185">Reference proteome</keyword>
<evidence type="ECO:0000256" key="5">
    <source>
        <dbReference type="ARBA" id="ARBA00022692"/>
    </source>
</evidence>
<accession>A0A1C7I547</accession>
<keyword evidence="6 8" id="KW-1133">Transmembrane helix</keyword>
<organism evidence="9 10">
    <name type="scientific">Blautia pseudococcoides</name>
    <dbReference type="NCBI Taxonomy" id="1796616"/>
    <lineage>
        <taxon>Bacteria</taxon>
        <taxon>Bacillati</taxon>
        <taxon>Bacillota</taxon>
        <taxon>Clostridia</taxon>
        <taxon>Lachnospirales</taxon>
        <taxon>Lachnospiraceae</taxon>
        <taxon>Blautia</taxon>
    </lineage>
</organism>
<sequence length="472" mass="53946">MNKRKEIIVEILFLIGVFAFLLCWAVIQPFNASPDEAMKYQIVEYIMKHGTLPHGGNPEIRHELWGISYAFNPILPYIIGAGFGKAALLFTSAEMAPVIAARMVNVLFGTATAAMTMKTGKQLFLKENARVFVVLVCFLPGAVFINSYINTDSIALFSTSWIIWCWVKALRNGWRKSLCVELALALSVCALSYYNAYGFILCSVFFFAGSILFCEDKRWNYKKMFSLGALIIAVVAVCAGWWFVRNAILYHGDILGMRTSSEYAQLYAREDLKPSNRITPQSQGMSVWDMLFWIPGEWNFNWLVTVAVSFVGTFGFLDIFMPKAWSIVYFIVFAAGIVGVFFQIRKQFFVTGLKRNVRHAKDDTGDTVYITIRKNKRWEMKNYFHLCLLATMVIPFILLVKYAYSSDFQAQGRYLMPMLIPFMYFITLGYHNIVDRVIKSRKVKGVISNIFCIGYILSAIGVYLFVFMPNYM</sequence>
<evidence type="ECO:0000256" key="1">
    <source>
        <dbReference type="ARBA" id="ARBA00004651"/>
    </source>
</evidence>
<feature type="transmembrane region" description="Helical" evidence="8">
    <location>
        <begin position="383"/>
        <end position="402"/>
    </location>
</feature>
<name>A0A1C7I547_9FIRM</name>
<dbReference type="STRING" id="1796616.A4V09_02455"/>
<feature type="transmembrane region" description="Helical" evidence="8">
    <location>
        <begin position="154"/>
        <end position="170"/>
    </location>
</feature>
<dbReference type="AlphaFoldDB" id="A0A1C7I547"/>
<evidence type="ECO:0000313" key="9">
    <source>
        <dbReference type="EMBL" id="ANU74721.1"/>
    </source>
</evidence>
<comment type="subcellular location">
    <subcellularLocation>
        <location evidence="1">Cell membrane</location>
        <topology evidence="1">Multi-pass membrane protein</topology>
    </subcellularLocation>
</comment>
<dbReference type="PANTHER" id="PTHR33908:SF11">
    <property type="entry name" value="MEMBRANE PROTEIN"/>
    <property type="match status" value="1"/>
</dbReference>
<evidence type="ECO:0000256" key="6">
    <source>
        <dbReference type="ARBA" id="ARBA00022989"/>
    </source>
</evidence>
<keyword evidence="5 8" id="KW-0812">Transmembrane</keyword>
<evidence type="ECO:0000313" key="10">
    <source>
        <dbReference type="Proteomes" id="UP000092574"/>
    </source>
</evidence>
<feature type="transmembrane region" description="Helical" evidence="8">
    <location>
        <begin position="327"/>
        <end position="344"/>
    </location>
</feature>